<dbReference type="EMBL" id="BARW01003324">
    <property type="protein sequence ID" value="GAI65857.1"/>
    <property type="molecule type" value="Genomic_DNA"/>
</dbReference>
<protein>
    <submittedName>
        <fullName evidence="1">Uncharacterized protein</fullName>
    </submittedName>
</protein>
<dbReference type="AlphaFoldDB" id="X1QBJ0"/>
<sequence length="33" mass="3883">KILLLYTPVLTFCFDYKTVPKQLLNNHTKIDDS</sequence>
<accession>X1QBJ0</accession>
<organism evidence="1">
    <name type="scientific">marine sediment metagenome</name>
    <dbReference type="NCBI Taxonomy" id="412755"/>
    <lineage>
        <taxon>unclassified sequences</taxon>
        <taxon>metagenomes</taxon>
        <taxon>ecological metagenomes</taxon>
    </lineage>
</organism>
<comment type="caution">
    <text evidence="1">The sequence shown here is derived from an EMBL/GenBank/DDBJ whole genome shotgun (WGS) entry which is preliminary data.</text>
</comment>
<feature type="non-terminal residue" evidence="1">
    <location>
        <position position="1"/>
    </location>
</feature>
<reference evidence="1" key="1">
    <citation type="journal article" date="2014" name="Front. Microbiol.">
        <title>High frequency of phylogenetically diverse reductive dehalogenase-homologous genes in deep subseafloor sedimentary metagenomes.</title>
        <authorList>
            <person name="Kawai M."/>
            <person name="Futagami T."/>
            <person name="Toyoda A."/>
            <person name="Takaki Y."/>
            <person name="Nishi S."/>
            <person name="Hori S."/>
            <person name="Arai W."/>
            <person name="Tsubouchi T."/>
            <person name="Morono Y."/>
            <person name="Uchiyama I."/>
            <person name="Ito T."/>
            <person name="Fujiyama A."/>
            <person name="Inagaki F."/>
            <person name="Takami H."/>
        </authorList>
    </citation>
    <scope>NUCLEOTIDE SEQUENCE</scope>
    <source>
        <strain evidence="1">Expedition CK06-06</strain>
    </source>
</reference>
<gene>
    <name evidence="1" type="ORF">S12H4_08563</name>
</gene>
<proteinExistence type="predicted"/>
<name>X1QBJ0_9ZZZZ</name>
<evidence type="ECO:0000313" key="1">
    <source>
        <dbReference type="EMBL" id="GAI65857.1"/>
    </source>
</evidence>